<dbReference type="EMBL" id="JH159161">
    <property type="protein sequence ID" value="EGZ08512.1"/>
    <property type="molecule type" value="Genomic_DNA"/>
</dbReference>
<proteinExistence type="predicted"/>
<evidence type="ECO:0000256" key="4">
    <source>
        <dbReference type="PROSITE-ProRule" id="PRU00325"/>
    </source>
</evidence>
<evidence type="ECO:0000256" key="3">
    <source>
        <dbReference type="ARBA" id="ARBA00022833"/>
    </source>
</evidence>
<keyword evidence="3" id="KW-0862">Zinc</keyword>
<dbReference type="InParanoid" id="G5A9D6"/>
<dbReference type="SMART" id="SM00575">
    <property type="entry name" value="ZnF_PMZ"/>
    <property type="match status" value="1"/>
</dbReference>
<keyword evidence="7" id="KW-1185">Reference proteome</keyword>
<dbReference type="GeneID" id="20661060"/>
<evidence type="ECO:0000256" key="1">
    <source>
        <dbReference type="ARBA" id="ARBA00022723"/>
    </source>
</evidence>
<keyword evidence="1" id="KW-0479">Metal-binding</keyword>
<dbReference type="PROSITE" id="PS50966">
    <property type="entry name" value="ZF_SWIM"/>
    <property type="match status" value="1"/>
</dbReference>
<organism evidence="6 7">
    <name type="scientific">Phytophthora sojae (strain P6497)</name>
    <name type="common">Soybean stem and root rot agent</name>
    <name type="synonym">Phytophthora megasperma f. sp. glycines</name>
    <dbReference type="NCBI Taxonomy" id="1094619"/>
    <lineage>
        <taxon>Eukaryota</taxon>
        <taxon>Sar</taxon>
        <taxon>Stramenopiles</taxon>
        <taxon>Oomycota</taxon>
        <taxon>Peronosporomycetes</taxon>
        <taxon>Peronosporales</taxon>
        <taxon>Peronosporaceae</taxon>
        <taxon>Phytophthora</taxon>
    </lineage>
</organism>
<keyword evidence="2 4" id="KW-0863">Zinc-finger</keyword>
<dbReference type="Proteomes" id="UP000002640">
    <property type="component" value="Unassembled WGS sequence"/>
</dbReference>
<dbReference type="RefSeq" id="XP_009536684.1">
    <property type="nucleotide sequence ID" value="XM_009538389.1"/>
</dbReference>
<protein>
    <recommendedName>
        <fullName evidence="5">SWIM-type domain-containing protein</fullName>
    </recommendedName>
</protein>
<dbReference type="InterPro" id="IPR006564">
    <property type="entry name" value="Znf_PMZ"/>
</dbReference>
<name>G5A9D6_PHYSP</name>
<sequence>MWANFARSKFFTAGNTTTNRIESNWNQVKILLGHKTRIDKTIAGLVQHQIMITQQIGFVIAQHHSTSPKVRKEWERFVNFMADATCERTASSPSQWKIYCGNQTFRCHDVEWTCTCLLYSSHHLPCRHLMHLACEGHGFKLLPAMAIHDRWSTYQTLEVKNELTAAAEMLQPIVQMSKLRLPKVKLPNDTGAEPEQPLYDYRVMLFPSGTKV</sequence>
<dbReference type="GO" id="GO:0008270">
    <property type="term" value="F:zinc ion binding"/>
    <property type="evidence" value="ECO:0007669"/>
    <property type="project" value="UniProtKB-KW"/>
</dbReference>
<evidence type="ECO:0000313" key="7">
    <source>
        <dbReference type="Proteomes" id="UP000002640"/>
    </source>
</evidence>
<feature type="domain" description="SWIM-type" evidence="5">
    <location>
        <begin position="99"/>
        <end position="137"/>
    </location>
</feature>
<accession>G5A9D6</accession>
<reference evidence="6 7" key="1">
    <citation type="journal article" date="2006" name="Science">
        <title>Phytophthora genome sequences uncover evolutionary origins and mechanisms of pathogenesis.</title>
        <authorList>
            <person name="Tyler B.M."/>
            <person name="Tripathy S."/>
            <person name="Zhang X."/>
            <person name="Dehal P."/>
            <person name="Jiang R.H."/>
            <person name="Aerts A."/>
            <person name="Arredondo F.D."/>
            <person name="Baxter L."/>
            <person name="Bensasson D."/>
            <person name="Beynon J.L."/>
            <person name="Chapman J."/>
            <person name="Damasceno C.M."/>
            <person name="Dorrance A.E."/>
            <person name="Dou D."/>
            <person name="Dickerman A.W."/>
            <person name="Dubchak I.L."/>
            <person name="Garbelotto M."/>
            <person name="Gijzen M."/>
            <person name="Gordon S.G."/>
            <person name="Govers F."/>
            <person name="Grunwald N.J."/>
            <person name="Huang W."/>
            <person name="Ivors K.L."/>
            <person name="Jones R.W."/>
            <person name="Kamoun S."/>
            <person name="Krampis K."/>
            <person name="Lamour K.H."/>
            <person name="Lee M.K."/>
            <person name="McDonald W.H."/>
            <person name="Medina M."/>
            <person name="Meijer H.J."/>
            <person name="Nordberg E.K."/>
            <person name="Maclean D.J."/>
            <person name="Ospina-Giraldo M.D."/>
            <person name="Morris P.F."/>
            <person name="Phuntumart V."/>
            <person name="Putnam N.H."/>
            <person name="Rash S."/>
            <person name="Rose J.K."/>
            <person name="Sakihama Y."/>
            <person name="Salamov A.A."/>
            <person name="Savidor A."/>
            <person name="Scheuring C.F."/>
            <person name="Smith B.M."/>
            <person name="Sobral B.W."/>
            <person name="Terry A."/>
            <person name="Torto-Alalibo T.A."/>
            <person name="Win J."/>
            <person name="Xu Z."/>
            <person name="Zhang H."/>
            <person name="Grigoriev I.V."/>
            <person name="Rokhsar D.S."/>
            <person name="Boore J.L."/>
        </authorList>
    </citation>
    <scope>NUCLEOTIDE SEQUENCE [LARGE SCALE GENOMIC DNA]</scope>
    <source>
        <strain evidence="6 7">P6497</strain>
    </source>
</reference>
<dbReference type="InterPro" id="IPR007527">
    <property type="entry name" value="Znf_SWIM"/>
</dbReference>
<dbReference type="AlphaFoldDB" id="G5A9D6"/>
<gene>
    <name evidence="6" type="ORF">PHYSODRAFT_526819</name>
</gene>
<evidence type="ECO:0000259" key="5">
    <source>
        <dbReference type="PROSITE" id="PS50966"/>
    </source>
</evidence>
<dbReference type="KEGG" id="psoj:PHYSODRAFT_526819"/>
<evidence type="ECO:0000313" key="6">
    <source>
        <dbReference type="EMBL" id="EGZ08512.1"/>
    </source>
</evidence>
<evidence type="ECO:0000256" key="2">
    <source>
        <dbReference type="ARBA" id="ARBA00022771"/>
    </source>
</evidence>